<feature type="transmembrane region" description="Helical" evidence="1">
    <location>
        <begin position="53"/>
        <end position="76"/>
    </location>
</feature>
<gene>
    <name evidence="3" type="ORF">K340107D12_00100</name>
</gene>
<organism evidence="3 4">
    <name type="scientific">Blautia parvula</name>
    <dbReference type="NCBI Taxonomy" id="2877527"/>
    <lineage>
        <taxon>Bacteria</taxon>
        <taxon>Bacillati</taxon>
        <taxon>Bacillota</taxon>
        <taxon>Clostridia</taxon>
        <taxon>Lachnospirales</taxon>
        <taxon>Lachnospiraceae</taxon>
        <taxon>Blautia</taxon>
    </lineage>
</organism>
<dbReference type="Pfam" id="PF13786">
    <property type="entry name" value="DUF4179"/>
    <property type="match status" value="1"/>
</dbReference>
<dbReference type="InterPro" id="IPR025436">
    <property type="entry name" value="DUF4179"/>
</dbReference>
<feature type="domain" description="DUF4179" evidence="2">
    <location>
        <begin position="45"/>
        <end position="132"/>
    </location>
</feature>
<dbReference type="Proteomes" id="UP001600941">
    <property type="component" value="Unassembled WGS sequence"/>
</dbReference>
<protein>
    <recommendedName>
        <fullName evidence="2">DUF4179 domain-containing protein</fullName>
    </recommendedName>
</protein>
<dbReference type="Gene3D" id="2.60.40.1630">
    <property type="entry name" value="bacillus anthracis domain"/>
    <property type="match status" value="1"/>
</dbReference>
<dbReference type="EMBL" id="BAABZQ010000001">
    <property type="protein sequence ID" value="GAA6497194.1"/>
    <property type="molecule type" value="Genomic_DNA"/>
</dbReference>
<comment type="caution">
    <text evidence="3">The sequence shown here is derived from an EMBL/GenBank/DDBJ whole genome shotgun (WGS) entry which is preliminary data.</text>
</comment>
<reference evidence="3 4" key="1">
    <citation type="submission" date="2024-04" db="EMBL/GenBank/DDBJ databases">
        <title>Defined microbial consortia suppress multidrug-resistant proinflammatory Enterobacteriaceae via ecological control.</title>
        <authorList>
            <person name="Furuichi M."/>
            <person name="Kawaguchi T."/>
            <person name="Pust M."/>
            <person name="Yasuma K."/>
            <person name="Plichta D."/>
            <person name="Hasegawa N."/>
            <person name="Ohya T."/>
            <person name="Bhattarai S."/>
            <person name="Sasajima S."/>
            <person name="Aoto Y."/>
            <person name="Tuganbaev T."/>
            <person name="Yaginuma M."/>
            <person name="Ueda M."/>
            <person name="Okahashi N."/>
            <person name="Amafuji K."/>
            <person name="Kiridooshi Y."/>
            <person name="Sugita K."/>
            <person name="Strazar M."/>
            <person name="Skelly A."/>
            <person name="Suda W."/>
            <person name="Hattori M."/>
            <person name="Nakamoto N."/>
            <person name="Caballero S."/>
            <person name="Norman J."/>
            <person name="Olle B."/>
            <person name="Tanoue T."/>
            <person name="Arita M."/>
            <person name="Bucci V."/>
            <person name="Atarashi K."/>
            <person name="Xavier R."/>
            <person name="Honda K."/>
        </authorList>
    </citation>
    <scope>NUCLEOTIDE SEQUENCE [LARGE SCALE GENOMIC DNA]</scope>
    <source>
        <strain evidence="4">k34-0107-D12</strain>
    </source>
</reference>
<keyword evidence="1" id="KW-0472">Membrane</keyword>
<sequence>MSSNIYELLNDVKTDMGNYKIKETNDMENKRWKKAAAKNIMGTGKKKKRWKPIAAVCAAAVVLAVGVGSAPLHYVVQAAVKSISYDIASILGIKKNLEPYKTVVGKSVTANGITVTLNEVILNEDEIVVSSTREYDEKITDENKSIIGVHVYINGKSVSDGASGGEKQEGDRTIVSISECDISKDVDLSQTLDFEIQFVDYDNMGKTWDFEFSSSGEELAQSTNTVELDETFTLEDGTEVYLNKMTDNALGQKIYFSTSTGECDYDLVLKGFDDCGNAVEFTLSRWSDGVGRLNISTIQNGNLSDEATELYLTPYAVKFPEQSGRLSNDFKQAGEEFTIHFR</sequence>
<accession>A0ABQ0BKY0</accession>
<evidence type="ECO:0000313" key="3">
    <source>
        <dbReference type="EMBL" id="GAA6497194.1"/>
    </source>
</evidence>
<keyword evidence="4" id="KW-1185">Reference proteome</keyword>
<evidence type="ECO:0000313" key="4">
    <source>
        <dbReference type="Proteomes" id="UP001600941"/>
    </source>
</evidence>
<evidence type="ECO:0000259" key="2">
    <source>
        <dbReference type="Pfam" id="PF13786"/>
    </source>
</evidence>
<keyword evidence="1" id="KW-0812">Transmembrane</keyword>
<dbReference type="RefSeq" id="WP_033141625.1">
    <property type="nucleotide sequence ID" value="NZ_AP031413.1"/>
</dbReference>
<name>A0ABQ0BKY0_9FIRM</name>
<proteinExistence type="predicted"/>
<evidence type="ECO:0000256" key="1">
    <source>
        <dbReference type="SAM" id="Phobius"/>
    </source>
</evidence>
<keyword evidence="1" id="KW-1133">Transmembrane helix</keyword>